<sequence length="127" mass="14259">MSAEPDPLAVVNQLRDLAADPMNRRAIVQDHGCLPGLILFMDHPNPQVVYSALLAIRYLAECRPNREKLKGELGMMLSLQNVVQKVLRSSWEFAQLVHVCLVDLQKAFNPAPHGALWGTVQESRARY</sequence>
<protein>
    <recommendedName>
        <fullName evidence="2">Armadillo repeat-containing protein 1</fullName>
    </recommendedName>
</protein>
<dbReference type="SUPFAM" id="SSF48371">
    <property type="entry name" value="ARM repeat"/>
    <property type="match status" value="1"/>
</dbReference>
<dbReference type="Pfam" id="PF00514">
    <property type="entry name" value="Arm"/>
    <property type="match status" value="1"/>
</dbReference>
<evidence type="ECO:0000313" key="7">
    <source>
        <dbReference type="EMBL" id="MED6253398.1"/>
    </source>
</evidence>
<dbReference type="PANTHER" id="PTHR46840:SF1">
    <property type="entry name" value="ARMADILLO REPEAT-CONTAINING PROTEIN 1"/>
    <property type="match status" value="1"/>
</dbReference>
<evidence type="ECO:0000256" key="3">
    <source>
        <dbReference type="ARBA" id="ARBA00022787"/>
    </source>
</evidence>
<dbReference type="Gene3D" id="1.25.10.10">
    <property type="entry name" value="Leucine-rich Repeat Variant"/>
    <property type="match status" value="1"/>
</dbReference>
<evidence type="ECO:0000256" key="5">
    <source>
        <dbReference type="ARBA" id="ARBA00023764"/>
    </source>
</evidence>
<proteinExistence type="predicted"/>
<comment type="caution">
    <text evidence="7">The sequence shown here is derived from an EMBL/GenBank/DDBJ whole genome shotgun (WGS) entry which is preliminary data.</text>
</comment>
<comment type="subunit">
    <text evidence="6">Interacts with mitochondrial contact site and cristae organizing system (MICOS) complex components IMMT/MIC60 and MICOS10/MIC10. Interacts with mitochondrial outer membrane sorting assembly machinery (SAM) complex components SAMM50 and MTX1.</text>
</comment>
<comment type="function">
    <text evidence="5">In association with mitochondrial contact site and cristae organizing system (MICOS) complex components and mitochondrial outer membrane sorting assembly machinery (SAM) complex components may regulate mitochondrial dynamics playing a role in determining mitochondrial length, distribution and motility.</text>
</comment>
<evidence type="ECO:0000256" key="6">
    <source>
        <dbReference type="ARBA" id="ARBA00046478"/>
    </source>
</evidence>
<dbReference type="InterPro" id="IPR011989">
    <property type="entry name" value="ARM-like"/>
</dbReference>
<organism evidence="7 8">
    <name type="scientific">Ataeniobius toweri</name>
    <dbReference type="NCBI Taxonomy" id="208326"/>
    <lineage>
        <taxon>Eukaryota</taxon>
        <taxon>Metazoa</taxon>
        <taxon>Chordata</taxon>
        <taxon>Craniata</taxon>
        <taxon>Vertebrata</taxon>
        <taxon>Euteleostomi</taxon>
        <taxon>Actinopterygii</taxon>
        <taxon>Neopterygii</taxon>
        <taxon>Teleostei</taxon>
        <taxon>Neoteleostei</taxon>
        <taxon>Acanthomorphata</taxon>
        <taxon>Ovalentaria</taxon>
        <taxon>Atherinomorphae</taxon>
        <taxon>Cyprinodontiformes</taxon>
        <taxon>Goodeidae</taxon>
        <taxon>Ataeniobius</taxon>
    </lineage>
</organism>
<evidence type="ECO:0000256" key="1">
    <source>
        <dbReference type="ARBA" id="ARBA00004294"/>
    </source>
</evidence>
<evidence type="ECO:0000313" key="8">
    <source>
        <dbReference type="Proteomes" id="UP001345963"/>
    </source>
</evidence>
<dbReference type="EMBL" id="JAHUTI010066192">
    <property type="protein sequence ID" value="MED6253398.1"/>
    <property type="molecule type" value="Genomic_DNA"/>
</dbReference>
<comment type="subcellular location">
    <subcellularLocation>
        <location evidence="1">Mitochondrion outer membrane</location>
    </subcellularLocation>
</comment>
<name>A0ABU7BS87_9TELE</name>
<gene>
    <name evidence="7" type="primary">ARMC1</name>
    <name evidence="7" type="ORF">ATANTOWER_028531</name>
</gene>
<evidence type="ECO:0000256" key="4">
    <source>
        <dbReference type="ARBA" id="ARBA00023136"/>
    </source>
</evidence>
<keyword evidence="8" id="KW-1185">Reference proteome</keyword>
<keyword evidence="3" id="KW-0496">Mitochondrion</keyword>
<dbReference type="Proteomes" id="UP001345963">
    <property type="component" value="Unassembled WGS sequence"/>
</dbReference>
<evidence type="ECO:0000256" key="2">
    <source>
        <dbReference type="ARBA" id="ARBA00013732"/>
    </source>
</evidence>
<dbReference type="InterPro" id="IPR000225">
    <property type="entry name" value="Armadillo"/>
</dbReference>
<dbReference type="InterPro" id="IPR016617">
    <property type="entry name" value="ARMC1"/>
</dbReference>
<reference evidence="7 8" key="1">
    <citation type="submission" date="2021-07" db="EMBL/GenBank/DDBJ databases">
        <authorList>
            <person name="Palmer J.M."/>
        </authorList>
    </citation>
    <scope>NUCLEOTIDE SEQUENCE [LARGE SCALE GENOMIC DNA]</scope>
    <source>
        <strain evidence="7 8">AT_MEX2019</strain>
        <tissue evidence="7">Muscle</tissue>
    </source>
</reference>
<keyword evidence="3" id="KW-1000">Mitochondrion outer membrane</keyword>
<keyword evidence="4" id="KW-0472">Membrane</keyword>
<dbReference type="InterPro" id="IPR016024">
    <property type="entry name" value="ARM-type_fold"/>
</dbReference>
<accession>A0ABU7BS87</accession>
<dbReference type="PANTHER" id="PTHR46840">
    <property type="entry name" value="ARMADILLO REPEAT-CONTAINING PROTEIN 1"/>
    <property type="match status" value="1"/>
</dbReference>